<feature type="non-terminal residue" evidence="1">
    <location>
        <position position="1"/>
    </location>
</feature>
<dbReference type="EMBL" id="BDIP01002422">
    <property type="protein sequence ID" value="GIQ86273.1"/>
    <property type="molecule type" value="Genomic_DNA"/>
</dbReference>
<proteinExistence type="predicted"/>
<name>A0A9K3D1V3_9EUKA</name>
<keyword evidence="2" id="KW-1185">Reference proteome</keyword>
<dbReference type="Proteomes" id="UP000265618">
    <property type="component" value="Unassembled WGS sequence"/>
</dbReference>
<evidence type="ECO:0000313" key="2">
    <source>
        <dbReference type="Proteomes" id="UP000265618"/>
    </source>
</evidence>
<reference evidence="1 2" key="1">
    <citation type="journal article" date="2018" name="PLoS ONE">
        <title>The draft genome of Kipferlia bialata reveals reductive genome evolution in fornicate parasites.</title>
        <authorList>
            <person name="Tanifuji G."/>
            <person name="Takabayashi S."/>
            <person name="Kume K."/>
            <person name="Takagi M."/>
            <person name="Nakayama T."/>
            <person name="Kamikawa R."/>
            <person name="Inagaki Y."/>
            <person name="Hashimoto T."/>
        </authorList>
    </citation>
    <scope>NUCLEOTIDE SEQUENCE [LARGE SCALE GENOMIC DNA]</scope>
    <source>
        <strain evidence="1">NY0173</strain>
    </source>
</reference>
<sequence>YKSKVLVHGTKVEPWDYQDSAWVIPSNVPFFMVNQGGASANTTLSYETEWHDSDNNHVMTFFYDVLFVPFGECEGHGQFLTWVNIKVTDLWLADHCGAEISWDTPAEPVNLGSISDPVAGVELRLGINTTYKGDSRGIFYYSWFLEGNGKWEQM</sequence>
<evidence type="ECO:0000313" key="1">
    <source>
        <dbReference type="EMBL" id="GIQ86273.1"/>
    </source>
</evidence>
<dbReference type="AlphaFoldDB" id="A0A9K3D1V3"/>
<protein>
    <submittedName>
        <fullName evidence="1">Uncharacterized protein</fullName>
    </submittedName>
</protein>
<comment type="caution">
    <text evidence="1">The sequence shown here is derived from an EMBL/GenBank/DDBJ whole genome shotgun (WGS) entry which is preliminary data.</text>
</comment>
<organism evidence="1 2">
    <name type="scientific">Kipferlia bialata</name>
    <dbReference type="NCBI Taxonomy" id="797122"/>
    <lineage>
        <taxon>Eukaryota</taxon>
        <taxon>Metamonada</taxon>
        <taxon>Carpediemonas-like organisms</taxon>
        <taxon>Kipferlia</taxon>
    </lineage>
</organism>
<accession>A0A9K3D1V3</accession>
<gene>
    <name evidence="1" type="ORF">KIPB_008095</name>
</gene>